<feature type="transmembrane region" description="Helical" evidence="2">
    <location>
        <begin position="12"/>
        <end position="32"/>
    </location>
</feature>
<evidence type="ECO:0000256" key="2">
    <source>
        <dbReference type="SAM" id="Phobius"/>
    </source>
</evidence>
<keyword evidence="2" id="KW-1133">Transmembrane helix</keyword>
<feature type="compositionally biased region" description="Pro residues" evidence="1">
    <location>
        <begin position="424"/>
        <end position="433"/>
    </location>
</feature>
<gene>
    <name evidence="4" type="ORF">DFH08DRAFT_854743</name>
</gene>
<organism evidence="4 5">
    <name type="scientific">Mycena albidolilacea</name>
    <dbReference type="NCBI Taxonomy" id="1033008"/>
    <lineage>
        <taxon>Eukaryota</taxon>
        <taxon>Fungi</taxon>
        <taxon>Dikarya</taxon>
        <taxon>Basidiomycota</taxon>
        <taxon>Agaricomycotina</taxon>
        <taxon>Agaricomycetes</taxon>
        <taxon>Agaricomycetidae</taxon>
        <taxon>Agaricales</taxon>
        <taxon>Marasmiineae</taxon>
        <taxon>Mycenaceae</taxon>
        <taxon>Mycena</taxon>
    </lineage>
</organism>
<feature type="transmembrane region" description="Helical" evidence="2">
    <location>
        <begin position="244"/>
        <end position="265"/>
    </location>
</feature>
<dbReference type="InterPro" id="IPR045339">
    <property type="entry name" value="DUF6534"/>
</dbReference>
<feature type="transmembrane region" description="Helical" evidence="2">
    <location>
        <begin position="200"/>
        <end position="223"/>
    </location>
</feature>
<feature type="domain" description="DUF6534" evidence="3">
    <location>
        <begin position="207"/>
        <end position="294"/>
    </location>
</feature>
<evidence type="ECO:0000256" key="1">
    <source>
        <dbReference type="SAM" id="MobiDB-lite"/>
    </source>
</evidence>
<feature type="transmembrane region" description="Helical" evidence="2">
    <location>
        <begin position="123"/>
        <end position="148"/>
    </location>
</feature>
<reference evidence="4" key="1">
    <citation type="submission" date="2023-03" db="EMBL/GenBank/DDBJ databases">
        <title>Massive genome expansion in bonnet fungi (Mycena s.s.) driven by repeated elements and novel gene families across ecological guilds.</title>
        <authorList>
            <consortium name="Lawrence Berkeley National Laboratory"/>
            <person name="Harder C.B."/>
            <person name="Miyauchi S."/>
            <person name="Viragh M."/>
            <person name="Kuo A."/>
            <person name="Thoen E."/>
            <person name="Andreopoulos B."/>
            <person name="Lu D."/>
            <person name="Skrede I."/>
            <person name="Drula E."/>
            <person name="Henrissat B."/>
            <person name="Morin E."/>
            <person name="Kohler A."/>
            <person name="Barry K."/>
            <person name="LaButti K."/>
            <person name="Morin E."/>
            <person name="Salamov A."/>
            <person name="Lipzen A."/>
            <person name="Mereny Z."/>
            <person name="Hegedus B."/>
            <person name="Baldrian P."/>
            <person name="Stursova M."/>
            <person name="Weitz H."/>
            <person name="Taylor A."/>
            <person name="Grigoriev I.V."/>
            <person name="Nagy L.G."/>
            <person name="Martin F."/>
            <person name="Kauserud H."/>
        </authorList>
    </citation>
    <scope>NUCLEOTIDE SEQUENCE</scope>
    <source>
        <strain evidence="4">CBHHK002</strain>
    </source>
</reference>
<dbReference type="EMBL" id="JARIHO010000010">
    <property type="protein sequence ID" value="KAJ7354395.1"/>
    <property type="molecule type" value="Genomic_DNA"/>
</dbReference>
<comment type="caution">
    <text evidence="4">The sequence shown here is derived from an EMBL/GenBank/DDBJ whole genome shotgun (WGS) entry which is preliminary data.</text>
</comment>
<keyword evidence="2" id="KW-0812">Transmembrane</keyword>
<dbReference type="AlphaFoldDB" id="A0AAD7ACW5"/>
<evidence type="ECO:0000313" key="4">
    <source>
        <dbReference type="EMBL" id="KAJ7354395.1"/>
    </source>
</evidence>
<feature type="transmembrane region" description="Helical" evidence="2">
    <location>
        <begin position="52"/>
        <end position="78"/>
    </location>
</feature>
<evidence type="ECO:0000313" key="5">
    <source>
        <dbReference type="Proteomes" id="UP001218218"/>
    </source>
</evidence>
<name>A0AAD7ACW5_9AGAR</name>
<feature type="region of interest" description="Disordered" evidence="1">
    <location>
        <begin position="294"/>
        <end position="330"/>
    </location>
</feature>
<dbReference type="Pfam" id="PF20152">
    <property type="entry name" value="DUF6534"/>
    <property type="match status" value="1"/>
</dbReference>
<feature type="transmembrane region" description="Helical" evidence="2">
    <location>
        <begin position="90"/>
        <end position="111"/>
    </location>
</feature>
<sequence>MWLLARGYKTSVAGWCAFGAGFFAGISFLSLFPPFSSTFFHFHSIMAGVDLLFGPMLIGVVLNMILYGVVCIQTFTYFQRYPNDSAWIRCFMMYLIVVETANVVVELGIIYEPLIIHYGKAAALAISPTLLPGDPVLISVVSAPIQIFTAWRMSVITGSLILPALITLLSFGSFGSGIIVSINVFMHPEFRSFETFTTEVIVWLVLSAVCDVVITAGMTHALYSRKTGFSVVDGQINRIIRLTLETGALTAITALVDMILFLVFPRTTVNFIVDFPLSALYTCSILAMLNSRQRRKTTDAENTHTVPRMLIQDQTTLRPRSFHSSKKSQANVEIHMQPFTEKPLSLGHAPTASESTLVSNLDTDLHNYRRTPDVARPRKDSGDPTSQNSHPHPQPDFYGYNRSPRARARTLSNGAATQRSLPSNPRPNRPTVPKPQQLGLRPKSPRAKTIIATDRPSPERF</sequence>
<feature type="transmembrane region" description="Helical" evidence="2">
    <location>
        <begin position="271"/>
        <end position="289"/>
    </location>
</feature>
<feature type="compositionally biased region" description="Basic and acidic residues" evidence="1">
    <location>
        <begin position="363"/>
        <end position="382"/>
    </location>
</feature>
<evidence type="ECO:0000259" key="3">
    <source>
        <dbReference type="Pfam" id="PF20152"/>
    </source>
</evidence>
<feature type="region of interest" description="Disordered" evidence="1">
    <location>
        <begin position="358"/>
        <end position="461"/>
    </location>
</feature>
<dbReference type="PANTHER" id="PTHR40465:SF1">
    <property type="entry name" value="DUF6534 DOMAIN-CONTAINING PROTEIN"/>
    <property type="match status" value="1"/>
</dbReference>
<dbReference type="PANTHER" id="PTHR40465">
    <property type="entry name" value="CHROMOSOME 1, WHOLE GENOME SHOTGUN SEQUENCE"/>
    <property type="match status" value="1"/>
</dbReference>
<dbReference type="Proteomes" id="UP001218218">
    <property type="component" value="Unassembled WGS sequence"/>
</dbReference>
<keyword evidence="5" id="KW-1185">Reference proteome</keyword>
<protein>
    <recommendedName>
        <fullName evidence="3">DUF6534 domain-containing protein</fullName>
    </recommendedName>
</protein>
<feature type="transmembrane region" description="Helical" evidence="2">
    <location>
        <begin position="160"/>
        <end position="180"/>
    </location>
</feature>
<proteinExistence type="predicted"/>
<accession>A0AAD7ACW5</accession>
<keyword evidence="2" id="KW-0472">Membrane</keyword>